<proteinExistence type="inferred from homology"/>
<dbReference type="GO" id="GO:0046983">
    <property type="term" value="F:protein dimerization activity"/>
    <property type="evidence" value="ECO:0007669"/>
    <property type="project" value="InterPro"/>
</dbReference>
<dbReference type="EMBL" id="CP097510">
    <property type="protein sequence ID" value="URE33124.1"/>
    <property type="molecule type" value="Genomic_DNA"/>
</dbReference>
<dbReference type="SMART" id="SM00353">
    <property type="entry name" value="HLH"/>
    <property type="match status" value="1"/>
</dbReference>
<accession>A0A9E7L022</accession>
<dbReference type="GO" id="GO:0003700">
    <property type="term" value="F:DNA-binding transcription factor activity"/>
    <property type="evidence" value="ECO:0007669"/>
    <property type="project" value="TreeGrafter"/>
</dbReference>
<protein>
    <recommendedName>
        <fullName evidence="7">BHLH domain-containing protein</fullName>
    </recommendedName>
</protein>
<name>A0A9E7L022_9LILI</name>
<dbReference type="InterPro" id="IPR024097">
    <property type="entry name" value="bHLH_ZIP_TF"/>
</dbReference>
<keyword evidence="9" id="KW-1185">Reference proteome</keyword>
<keyword evidence="3" id="KW-0805">Transcription regulation</keyword>
<feature type="region of interest" description="Disordered" evidence="6">
    <location>
        <begin position="162"/>
        <end position="204"/>
    </location>
</feature>
<comment type="subcellular location">
    <subcellularLocation>
        <location evidence="1">Nucleus</location>
    </subcellularLocation>
</comment>
<evidence type="ECO:0000256" key="1">
    <source>
        <dbReference type="ARBA" id="ARBA00004123"/>
    </source>
</evidence>
<organism evidence="8 9">
    <name type="scientific">Musa troglodytarum</name>
    <name type="common">fe'i banana</name>
    <dbReference type="NCBI Taxonomy" id="320322"/>
    <lineage>
        <taxon>Eukaryota</taxon>
        <taxon>Viridiplantae</taxon>
        <taxon>Streptophyta</taxon>
        <taxon>Embryophyta</taxon>
        <taxon>Tracheophyta</taxon>
        <taxon>Spermatophyta</taxon>
        <taxon>Magnoliopsida</taxon>
        <taxon>Liliopsida</taxon>
        <taxon>Zingiberales</taxon>
        <taxon>Musaceae</taxon>
        <taxon>Musa</taxon>
    </lineage>
</organism>
<keyword evidence="5" id="KW-0539">Nucleus</keyword>
<dbReference type="SUPFAM" id="SSF47459">
    <property type="entry name" value="HLH, helix-loop-helix DNA-binding domain"/>
    <property type="match status" value="1"/>
</dbReference>
<evidence type="ECO:0000313" key="9">
    <source>
        <dbReference type="Proteomes" id="UP001055439"/>
    </source>
</evidence>
<dbReference type="PANTHER" id="PTHR12565:SF184">
    <property type="entry name" value="BHLH TRANSCRIPTION FACTOR"/>
    <property type="match status" value="1"/>
</dbReference>
<gene>
    <name evidence="8" type="ORF">MUK42_03425</name>
</gene>
<evidence type="ECO:0000256" key="4">
    <source>
        <dbReference type="ARBA" id="ARBA00023163"/>
    </source>
</evidence>
<evidence type="ECO:0000256" key="5">
    <source>
        <dbReference type="ARBA" id="ARBA00023242"/>
    </source>
</evidence>
<feature type="domain" description="BHLH" evidence="7">
    <location>
        <begin position="255"/>
        <end position="309"/>
    </location>
</feature>
<dbReference type="Proteomes" id="UP001055439">
    <property type="component" value="Chromosome 8"/>
</dbReference>
<evidence type="ECO:0000256" key="3">
    <source>
        <dbReference type="ARBA" id="ARBA00023015"/>
    </source>
</evidence>
<dbReference type="Gene3D" id="4.10.280.10">
    <property type="entry name" value="Helix-loop-helix DNA-binding domain"/>
    <property type="match status" value="1"/>
</dbReference>
<dbReference type="OrthoDB" id="1923196at2759"/>
<dbReference type="InterPro" id="IPR036638">
    <property type="entry name" value="HLH_DNA-bd_sf"/>
</dbReference>
<dbReference type="PANTHER" id="PTHR12565">
    <property type="entry name" value="STEROL REGULATORY ELEMENT-BINDING PROTEIN"/>
    <property type="match status" value="1"/>
</dbReference>
<evidence type="ECO:0000313" key="8">
    <source>
        <dbReference type="EMBL" id="URE33124.1"/>
    </source>
</evidence>
<evidence type="ECO:0000259" key="7">
    <source>
        <dbReference type="PROSITE" id="PS50888"/>
    </source>
</evidence>
<evidence type="ECO:0000256" key="2">
    <source>
        <dbReference type="ARBA" id="ARBA00005510"/>
    </source>
</evidence>
<evidence type="ECO:0000256" key="6">
    <source>
        <dbReference type="SAM" id="MobiDB-lite"/>
    </source>
</evidence>
<dbReference type="AlphaFoldDB" id="A0A9E7L022"/>
<dbReference type="PROSITE" id="PS50888">
    <property type="entry name" value="BHLH"/>
    <property type="match status" value="1"/>
</dbReference>
<dbReference type="InterPro" id="IPR011598">
    <property type="entry name" value="bHLH_dom"/>
</dbReference>
<comment type="similarity">
    <text evidence="2">Belongs to the bHLH protein family.</text>
</comment>
<reference evidence="8" key="1">
    <citation type="submission" date="2022-05" db="EMBL/GenBank/DDBJ databases">
        <title>The Musa troglodytarum L. genome provides insights into the mechanism of non-climacteric behaviour and enrichment of carotenoids.</title>
        <authorList>
            <person name="Wang J."/>
        </authorList>
    </citation>
    <scope>NUCLEOTIDE SEQUENCE</scope>
    <source>
        <tissue evidence="8">Leaf</tissue>
    </source>
</reference>
<feature type="compositionally biased region" description="Polar residues" evidence="6">
    <location>
        <begin position="178"/>
        <end position="191"/>
    </location>
</feature>
<dbReference type="GO" id="GO:0005634">
    <property type="term" value="C:nucleus"/>
    <property type="evidence" value="ECO:0007669"/>
    <property type="project" value="UniProtKB-SubCell"/>
</dbReference>
<sequence length="420" mass="47202">MALNKAAVGGNLGHAEDRVVSLVVEFDGPGYWDTESYERTQLLNYFSYLELGGLHEQNKNVLIEEMKAPEEQLRVCGIRFLQNHRHEISLLVISQLISDFTERSTAKFSCYMMNPFDATTSRDDSGAQMQKKNKIDMMEAVRIASLSTDYGSKNGSLMKEQKDMHHQPNLAGVHQEDPSNLATAAGNSSSTTRRRPNVISQQAQVSCQIPMEMEEDHEPKMERNSLTVATVNPKRKQVKDITESDLVHVRARHGQATSNHSLAERVRREKINERMKLLQGLVTGKAVMLDEIINYVQSLQQQVEFLSMKLAAINPRLDIDREEVLPKYLLQPCNSPSAAAGFSSDIIHPHLHLPQQGLIQSGLSGTRNPPDLLGRSIDTQMTAVDGYNMQVSNAWDEELHNVVQMRCSSTTNLCTHRIQQ</sequence>
<keyword evidence="4" id="KW-0804">Transcription</keyword>